<feature type="compositionally biased region" description="Pro residues" evidence="1">
    <location>
        <begin position="258"/>
        <end position="272"/>
    </location>
</feature>
<dbReference type="InterPro" id="IPR036365">
    <property type="entry name" value="PGBD-like_sf"/>
</dbReference>
<reference evidence="4 5" key="1">
    <citation type="submission" date="2024-09" db="EMBL/GenBank/DDBJ databases">
        <title>Description of Labrys sedimenti sp. nov., isolated from a diclofenac-degrading enrichment culture, and genome-based reclassification of Labrys portucalensis as a later heterotypic synonym of Labrys neptuniae.</title>
        <authorList>
            <person name="Tancsics A."/>
            <person name="Csepanyi A."/>
        </authorList>
    </citation>
    <scope>NUCLEOTIDE SEQUENCE [LARGE SCALE GENOMIC DNA]</scope>
    <source>
        <strain evidence="4 5">LMG 23412</strain>
    </source>
</reference>
<dbReference type="Pfam" id="PF01471">
    <property type="entry name" value="PG_binding_1"/>
    <property type="match status" value="1"/>
</dbReference>
<dbReference type="Gene3D" id="1.10.101.10">
    <property type="entry name" value="PGBD-like superfamily/PGBD"/>
    <property type="match status" value="1"/>
</dbReference>
<dbReference type="SUPFAM" id="SSF50494">
    <property type="entry name" value="Trypsin-like serine proteases"/>
    <property type="match status" value="1"/>
</dbReference>
<protein>
    <submittedName>
        <fullName evidence="4">Trypsin-like peptidase domain-containing protein</fullName>
    </submittedName>
</protein>
<organism evidence="4 5">
    <name type="scientific">Labrys neptuniae</name>
    <dbReference type="NCBI Taxonomy" id="376174"/>
    <lineage>
        <taxon>Bacteria</taxon>
        <taxon>Pseudomonadati</taxon>
        <taxon>Pseudomonadota</taxon>
        <taxon>Alphaproteobacteria</taxon>
        <taxon>Hyphomicrobiales</taxon>
        <taxon>Xanthobacteraceae</taxon>
        <taxon>Labrys</taxon>
    </lineage>
</organism>
<feature type="region of interest" description="Disordered" evidence="1">
    <location>
        <begin position="253"/>
        <end position="284"/>
    </location>
</feature>
<dbReference type="InterPro" id="IPR009003">
    <property type="entry name" value="Peptidase_S1_PA"/>
</dbReference>
<keyword evidence="2" id="KW-0732">Signal</keyword>
<feature type="domain" description="Peptidoglycan binding-like" evidence="3">
    <location>
        <begin position="37"/>
        <end position="91"/>
    </location>
</feature>
<dbReference type="RefSeq" id="WP_394314721.1">
    <property type="nucleotide sequence ID" value="NZ_JBHGPK010000025.1"/>
</dbReference>
<dbReference type="Proteomes" id="UP001595190">
    <property type="component" value="Unassembled WGS sequence"/>
</dbReference>
<dbReference type="InterPro" id="IPR001940">
    <property type="entry name" value="Peptidase_S1C"/>
</dbReference>
<proteinExistence type="predicted"/>
<evidence type="ECO:0000256" key="2">
    <source>
        <dbReference type="SAM" id="SignalP"/>
    </source>
</evidence>
<dbReference type="InterPro" id="IPR036366">
    <property type="entry name" value="PGBDSf"/>
</dbReference>
<dbReference type="PANTHER" id="PTHR43019">
    <property type="entry name" value="SERINE ENDOPROTEASE DEGS"/>
    <property type="match status" value="1"/>
</dbReference>
<gene>
    <name evidence="4" type="ORF">ACETRX_30125</name>
</gene>
<feature type="signal peptide" evidence="2">
    <location>
        <begin position="1"/>
        <end position="17"/>
    </location>
</feature>
<dbReference type="PRINTS" id="PR00834">
    <property type="entry name" value="PROTEASES2C"/>
</dbReference>
<dbReference type="Pfam" id="PF13365">
    <property type="entry name" value="Trypsin_2"/>
    <property type="match status" value="1"/>
</dbReference>
<evidence type="ECO:0000259" key="3">
    <source>
        <dbReference type="Pfam" id="PF01471"/>
    </source>
</evidence>
<dbReference type="InterPro" id="IPR043504">
    <property type="entry name" value="Peptidase_S1_PA_chymotrypsin"/>
</dbReference>
<accession>A0ABV6ZP66</accession>
<sequence>MLLGWTMLLAFAGGAWADGRPPGYSDAAQAFAALSLDQRVRLQTSLNAAGFWPAVPNSVFGIRLYTAITQFQSSSGLPPTGIVTPDQQQRLDSIANPLFGQWGFRSIAHPDVGVHLWVPMGLGLVPQRTPDGLRYEDPRGRVVLDYGYFPSTSLESSLSAWLNVLKSGGDQIGYSVAKRDFFVITAENGNKSSYIRFHRYGAGSLGFMFLFDNTNTELHGDRLETLISASFWSQMTPRAPFIPLPIPYSGTLQTTSLPPAPLPPPAASPQMPPQEQAPASPLRPADIQPSEFSGTAFFVDATGQLLTNAHVIEKCTSITIAGPNGPVPVRVIARDKANDLALIKADYTPPRVAQFRTGVRLGEAVEAFGYPLSDILSSSGNFTLGNITALTGLGDDTRYFQVSTPVQPGNSGGPLLDASGNLVGVVSAKLNALKTMVANGDIPQNVNFAIKASVAENFLESNGVQYRSGTLSSMPMLPADIADQARAESAYVRCH</sequence>
<dbReference type="PANTHER" id="PTHR43019:SF23">
    <property type="entry name" value="PROTEASE DO-LIKE 5, CHLOROPLASTIC"/>
    <property type="match status" value="1"/>
</dbReference>
<feature type="chain" id="PRO_5047499342" evidence="2">
    <location>
        <begin position="18"/>
        <end position="495"/>
    </location>
</feature>
<name>A0ABV6ZP66_9HYPH</name>
<dbReference type="EMBL" id="JBHGPK010000025">
    <property type="protein sequence ID" value="MFC2253926.1"/>
    <property type="molecule type" value="Genomic_DNA"/>
</dbReference>
<evidence type="ECO:0000313" key="5">
    <source>
        <dbReference type="Proteomes" id="UP001595190"/>
    </source>
</evidence>
<evidence type="ECO:0000313" key="4">
    <source>
        <dbReference type="EMBL" id="MFC2253926.1"/>
    </source>
</evidence>
<dbReference type="InterPro" id="IPR002477">
    <property type="entry name" value="Peptidoglycan-bd-like"/>
</dbReference>
<dbReference type="SUPFAM" id="SSF47090">
    <property type="entry name" value="PGBD-like"/>
    <property type="match status" value="1"/>
</dbReference>
<evidence type="ECO:0000256" key="1">
    <source>
        <dbReference type="SAM" id="MobiDB-lite"/>
    </source>
</evidence>
<dbReference type="Gene3D" id="2.40.10.10">
    <property type="entry name" value="Trypsin-like serine proteases"/>
    <property type="match status" value="2"/>
</dbReference>
<comment type="caution">
    <text evidence="4">The sequence shown here is derived from an EMBL/GenBank/DDBJ whole genome shotgun (WGS) entry which is preliminary data.</text>
</comment>